<dbReference type="Proteomes" id="UP000515163">
    <property type="component" value="Unplaced"/>
</dbReference>
<feature type="transmembrane region" description="Helical" evidence="10">
    <location>
        <begin position="213"/>
        <end position="230"/>
    </location>
</feature>
<dbReference type="InterPro" id="IPR017452">
    <property type="entry name" value="GPCR_Rhodpsn_7TM"/>
</dbReference>
<keyword evidence="6 10" id="KW-0472">Membrane</keyword>
<feature type="transmembrane region" description="Helical" evidence="10">
    <location>
        <begin position="22"/>
        <end position="47"/>
    </location>
</feature>
<evidence type="ECO:0000313" key="13">
    <source>
        <dbReference type="RefSeq" id="XP_031560723.1"/>
    </source>
</evidence>
<feature type="transmembrane region" description="Helical" evidence="10">
    <location>
        <begin position="104"/>
        <end position="128"/>
    </location>
</feature>
<keyword evidence="9" id="KW-0807">Transducer</keyword>
<dbReference type="CDD" id="cd00637">
    <property type="entry name" value="7tm_classA_rhodopsin-like"/>
    <property type="match status" value="1"/>
</dbReference>
<dbReference type="InParanoid" id="A0A6P8HZ91"/>
<feature type="transmembrane region" description="Helical" evidence="10">
    <location>
        <begin position="170"/>
        <end position="193"/>
    </location>
</feature>
<evidence type="ECO:0000256" key="5">
    <source>
        <dbReference type="ARBA" id="ARBA00023040"/>
    </source>
</evidence>
<dbReference type="Gene3D" id="1.20.1070.10">
    <property type="entry name" value="Rhodopsin 7-helix transmembrane proteins"/>
    <property type="match status" value="1"/>
</dbReference>
<dbReference type="SUPFAM" id="SSF81321">
    <property type="entry name" value="Family A G protein-coupled receptor-like"/>
    <property type="match status" value="1"/>
</dbReference>
<protein>
    <submittedName>
        <fullName evidence="13">Galanin receptor type 2-like</fullName>
    </submittedName>
</protein>
<dbReference type="AlphaFoldDB" id="A0A6P8HZ91"/>
<dbReference type="PANTHER" id="PTHR24246">
    <property type="entry name" value="OLFACTORY RECEPTOR AND ADENOSINE RECEPTOR"/>
    <property type="match status" value="1"/>
</dbReference>
<dbReference type="InterPro" id="IPR000276">
    <property type="entry name" value="GPCR_Rhodpsn"/>
</dbReference>
<feature type="transmembrane region" description="Helical" evidence="10">
    <location>
        <begin position="250"/>
        <end position="273"/>
    </location>
</feature>
<sequence length="290" mass="33813">MAINTFSLLRNTSDENRKIHTYAWFGAFFPLSLAIIVGNSIALAVFLRKTFRVKKSNYLLVNLTLADLLVGVSYAILSLMSVLASYDIFSTDINRHGNLAIETTFLLLSVNASIYTLAVISVERVLAVFWPFHHRLAKRWHYLTAIGLVWILSLLPILKYTFPHINWWHYFFYYCLLMTVLIIIFISYLSIWIKMKFFTKFRHCRTIQENSKLTKTLFIVTVVSLGTWLPETIWESVATLQEIPETKVNGMLHSILPLLVISNSFWNVIVYSVRMPEFRRELRLVLCKYL</sequence>
<evidence type="ECO:0000259" key="11">
    <source>
        <dbReference type="PROSITE" id="PS50262"/>
    </source>
</evidence>
<keyword evidence="2" id="KW-1003">Cell membrane</keyword>
<dbReference type="GO" id="GO:0005886">
    <property type="term" value="C:plasma membrane"/>
    <property type="evidence" value="ECO:0007669"/>
    <property type="project" value="UniProtKB-SubCell"/>
</dbReference>
<feature type="transmembrane region" description="Helical" evidence="10">
    <location>
        <begin position="59"/>
        <end position="84"/>
    </location>
</feature>
<dbReference type="Pfam" id="PF00001">
    <property type="entry name" value="7tm_1"/>
    <property type="match status" value="1"/>
</dbReference>
<evidence type="ECO:0000256" key="3">
    <source>
        <dbReference type="ARBA" id="ARBA00022692"/>
    </source>
</evidence>
<dbReference type="GeneID" id="116296779"/>
<reference evidence="13" key="1">
    <citation type="submission" date="2025-08" db="UniProtKB">
        <authorList>
            <consortium name="RefSeq"/>
        </authorList>
    </citation>
    <scope>IDENTIFICATION</scope>
</reference>
<feature type="transmembrane region" description="Helical" evidence="10">
    <location>
        <begin position="140"/>
        <end position="158"/>
    </location>
</feature>
<accession>A0A6P8HZ91</accession>
<keyword evidence="5" id="KW-0297">G-protein coupled receptor</keyword>
<dbReference type="PROSITE" id="PS50262">
    <property type="entry name" value="G_PROTEIN_RECEP_F1_2"/>
    <property type="match status" value="1"/>
</dbReference>
<evidence type="ECO:0000256" key="4">
    <source>
        <dbReference type="ARBA" id="ARBA00022989"/>
    </source>
</evidence>
<evidence type="ECO:0000256" key="10">
    <source>
        <dbReference type="SAM" id="Phobius"/>
    </source>
</evidence>
<gene>
    <name evidence="13" type="primary">LOC116296779</name>
</gene>
<keyword evidence="3 10" id="KW-0812">Transmembrane</keyword>
<dbReference type="RefSeq" id="XP_031560723.1">
    <property type="nucleotide sequence ID" value="XM_031704863.1"/>
</dbReference>
<dbReference type="SMART" id="SM01381">
    <property type="entry name" value="7TM_GPCR_Srsx"/>
    <property type="match status" value="1"/>
</dbReference>
<keyword evidence="7" id="KW-0675">Receptor</keyword>
<organism evidence="12 13">
    <name type="scientific">Actinia tenebrosa</name>
    <name type="common">Australian red waratah sea anemone</name>
    <dbReference type="NCBI Taxonomy" id="6105"/>
    <lineage>
        <taxon>Eukaryota</taxon>
        <taxon>Metazoa</taxon>
        <taxon>Cnidaria</taxon>
        <taxon>Anthozoa</taxon>
        <taxon>Hexacorallia</taxon>
        <taxon>Actiniaria</taxon>
        <taxon>Actiniidae</taxon>
        <taxon>Actinia</taxon>
    </lineage>
</organism>
<evidence type="ECO:0000256" key="8">
    <source>
        <dbReference type="ARBA" id="ARBA00023180"/>
    </source>
</evidence>
<evidence type="ECO:0000256" key="2">
    <source>
        <dbReference type="ARBA" id="ARBA00022475"/>
    </source>
</evidence>
<evidence type="ECO:0000256" key="9">
    <source>
        <dbReference type="ARBA" id="ARBA00023224"/>
    </source>
</evidence>
<dbReference type="GO" id="GO:0004930">
    <property type="term" value="F:G protein-coupled receptor activity"/>
    <property type="evidence" value="ECO:0007669"/>
    <property type="project" value="UniProtKB-KW"/>
</dbReference>
<name>A0A6P8HZ91_ACTTE</name>
<proteinExistence type="predicted"/>
<comment type="subcellular location">
    <subcellularLocation>
        <location evidence="1">Cell membrane</location>
        <topology evidence="1">Multi-pass membrane protein</topology>
    </subcellularLocation>
</comment>
<feature type="domain" description="G-protein coupled receptors family 1 profile" evidence="11">
    <location>
        <begin position="38"/>
        <end position="271"/>
    </location>
</feature>
<keyword evidence="8" id="KW-0325">Glycoprotein</keyword>
<evidence type="ECO:0000313" key="12">
    <source>
        <dbReference type="Proteomes" id="UP000515163"/>
    </source>
</evidence>
<evidence type="ECO:0000256" key="6">
    <source>
        <dbReference type="ARBA" id="ARBA00023136"/>
    </source>
</evidence>
<keyword evidence="12" id="KW-1185">Reference proteome</keyword>
<evidence type="ECO:0000256" key="7">
    <source>
        <dbReference type="ARBA" id="ARBA00023170"/>
    </source>
</evidence>
<dbReference type="PANTHER" id="PTHR24246:SF27">
    <property type="entry name" value="ADENOSINE RECEPTOR, ISOFORM A"/>
    <property type="match status" value="1"/>
</dbReference>
<evidence type="ECO:0000256" key="1">
    <source>
        <dbReference type="ARBA" id="ARBA00004651"/>
    </source>
</evidence>
<dbReference type="PRINTS" id="PR00237">
    <property type="entry name" value="GPCRRHODOPSN"/>
</dbReference>
<dbReference type="KEGG" id="aten:116296779"/>
<keyword evidence="4 10" id="KW-1133">Transmembrane helix</keyword>